<comment type="caution">
    <text evidence="3">The sequence shown here is derived from an EMBL/GenBank/DDBJ whole genome shotgun (WGS) entry which is preliminary data.</text>
</comment>
<keyword evidence="4" id="KW-1185">Reference proteome</keyword>
<sequence>MNRNFTRTAALLAGTAALAIAGCGDDGESGGGGDEQDIEAVVSKALSTTDPEVKCVETVTSGFVTAVYGSVDACRTAETPKPDDDPRPTGASVSDVQVDGDKATAQVTVQGGDSDGAKGEISFEKADGDWKVSDLGVSFLRSQLTTSIEQGSFDASDGPLAEKSVRDCVGAGFQKLDDAAFKKLAYAAIGDKEPDANFVKVITDCAAQAGGSGASTGASGAEEDSSASSEDASGSSDEDVSLLRSQFESGIRQSAERDGASAEQIDCVLEELRSTISEDEIVAAVGQDKAVLTELSQRTAKAIQGCD</sequence>
<gene>
    <name evidence="3" type="ORF">C7Y72_10825</name>
</gene>
<evidence type="ECO:0000313" key="3">
    <source>
        <dbReference type="EMBL" id="PTL60103.1"/>
    </source>
</evidence>
<dbReference type="Proteomes" id="UP000240739">
    <property type="component" value="Unassembled WGS sequence"/>
</dbReference>
<dbReference type="AlphaFoldDB" id="A0A2T4ULH0"/>
<feature type="compositionally biased region" description="Low complexity" evidence="1">
    <location>
        <begin position="215"/>
        <end position="235"/>
    </location>
</feature>
<protein>
    <recommendedName>
        <fullName evidence="5">DUF4878 domain-containing protein</fullName>
    </recommendedName>
</protein>
<evidence type="ECO:0000313" key="4">
    <source>
        <dbReference type="Proteomes" id="UP000240739"/>
    </source>
</evidence>
<accession>A0A2T4ULH0</accession>
<dbReference type="PROSITE" id="PS51257">
    <property type="entry name" value="PROKAR_LIPOPROTEIN"/>
    <property type="match status" value="1"/>
</dbReference>
<dbReference type="EMBL" id="PYYB01000001">
    <property type="protein sequence ID" value="PTL60103.1"/>
    <property type="molecule type" value="Genomic_DNA"/>
</dbReference>
<name>A0A2T4ULH0_9ACTN</name>
<dbReference type="OrthoDB" id="4427703at2"/>
<evidence type="ECO:0000256" key="1">
    <source>
        <dbReference type="SAM" id="MobiDB-lite"/>
    </source>
</evidence>
<dbReference type="RefSeq" id="WP_107568748.1">
    <property type="nucleotide sequence ID" value="NZ_PYYB01000001.1"/>
</dbReference>
<evidence type="ECO:0008006" key="5">
    <source>
        <dbReference type="Google" id="ProtNLM"/>
    </source>
</evidence>
<feature type="compositionally biased region" description="Polar residues" evidence="1">
    <location>
        <begin position="243"/>
        <end position="252"/>
    </location>
</feature>
<evidence type="ECO:0000256" key="2">
    <source>
        <dbReference type="SAM" id="SignalP"/>
    </source>
</evidence>
<organism evidence="3 4">
    <name type="scientific">Paraconexibacter algicola</name>
    <dbReference type="NCBI Taxonomy" id="2133960"/>
    <lineage>
        <taxon>Bacteria</taxon>
        <taxon>Bacillati</taxon>
        <taxon>Actinomycetota</taxon>
        <taxon>Thermoleophilia</taxon>
        <taxon>Solirubrobacterales</taxon>
        <taxon>Paraconexibacteraceae</taxon>
        <taxon>Paraconexibacter</taxon>
    </lineage>
</organism>
<feature type="signal peptide" evidence="2">
    <location>
        <begin position="1"/>
        <end position="21"/>
    </location>
</feature>
<feature type="region of interest" description="Disordered" evidence="1">
    <location>
        <begin position="210"/>
        <end position="262"/>
    </location>
</feature>
<feature type="chain" id="PRO_5038950802" description="DUF4878 domain-containing protein" evidence="2">
    <location>
        <begin position="22"/>
        <end position="307"/>
    </location>
</feature>
<reference evidence="3 4" key="1">
    <citation type="submission" date="2018-03" db="EMBL/GenBank/DDBJ databases">
        <title>Aquarubrobacter algicola gen. nov., sp. nov., a novel actinobacterium isolated from shallow eutrophic lake during the end of cyanobacterial harmful algal blooms.</title>
        <authorList>
            <person name="Chun S.J."/>
        </authorList>
    </citation>
    <scope>NUCLEOTIDE SEQUENCE [LARGE SCALE GENOMIC DNA]</scope>
    <source>
        <strain evidence="3 4">Seoho-28</strain>
    </source>
</reference>
<proteinExistence type="predicted"/>
<keyword evidence="2" id="KW-0732">Signal</keyword>